<accession>A0A081P6H1</accession>
<reference evidence="1 2" key="1">
    <citation type="submission" date="2014-06" db="EMBL/GenBank/DDBJ databases">
        <title>Draft genome sequence of Paenibacillus sp. MSt1.</title>
        <authorList>
            <person name="Aw Y.K."/>
            <person name="Ong K.S."/>
            <person name="Gan H.M."/>
            <person name="Lee S.M."/>
        </authorList>
    </citation>
    <scope>NUCLEOTIDE SEQUENCE [LARGE SCALE GENOMIC DNA]</scope>
    <source>
        <strain evidence="1 2">MSt1</strain>
    </source>
</reference>
<dbReference type="InterPro" id="IPR043148">
    <property type="entry name" value="TagF_C"/>
</dbReference>
<protein>
    <submittedName>
        <fullName evidence="1">Uncharacterized protein</fullName>
    </submittedName>
</protein>
<dbReference type="Proteomes" id="UP000028123">
    <property type="component" value="Unassembled WGS sequence"/>
</dbReference>
<dbReference type="SUPFAM" id="SSF53756">
    <property type="entry name" value="UDP-Glycosyltransferase/glycogen phosphorylase"/>
    <property type="match status" value="1"/>
</dbReference>
<gene>
    <name evidence="1" type="ORF">ET33_30950</name>
</gene>
<evidence type="ECO:0000313" key="2">
    <source>
        <dbReference type="Proteomes" id="UP000028123"/>
    </source>
</evidence>
<dbReference type="RefSeq" id="WP_036678598.1">
    <property type="nucleotide sequence ID" value="NZ_JNVM01000006.1"/>
</dbReference>
<dbReference type="EMBL" id="JNVM01000006">
    <property type="protein sequence ID" value="KEQ26294.1"/>
    <property type="molecule type" value="Genomic_DNA"/>
</dbReference>
<sequence>MYSEIHINDHMLLRYGYTDDLFTAFQSLVYEGIELPLLILDAYYYHIRETVDAQLQQPEFLAQQRTNRQVQWMHEYYGRMQHVPETVSDYSLDPKRDAIAFCGQFLDTALKAFPDRKTLILITNSHDQTAVQGKTLPPGFQTFYFQKAYVDEILQFQFCEPVWRQVHDLVAKHKDHPVFGREPFGNWLYAQARDAICLINVGERIIREHPVGLFLDHTELIYPGNVLSLLALKYNLPFVQVQNRLLSDINIIPSRASHYAVYGPHTRNWMVENGIPPAKITPIGSLRFEDIQRGDLKTKQDLLNDLGLSDARWVVAFTTSPYAVEINEQIMRWFSQAGQDLPVLVVIKTHPDDRYPYHEHPDSHIRLMPDGYSLQDLLYASDCAATIVSETALVAAMLEKPLLVLQPSMSYHYILNNNSYPKHLAEAHAGAVVRSADDLRQCLTGLMHDDKTRKRLAVQAKRFLRQSLTIKPPVPSQRLYRLVRNWMRAKWADGE</sequence>
<dbReference type="AlphaFoldDB" id="A0A081P6H1"/>
<name>A0A081P6H1_9BACL</name>
<keyword evidence="2" id="KW-1185">Reference proteome</keyword>
<dbReference type="Gene3D" id="3.40.50.12580">
    <property type="match status" value="1"/>
</dbReference>
<proteinExistence type="predicted"/>
<organism evidence="1 2">
    <name type="scientific">Paenibacillus tyrfis</name>
    <dbReference type="NCBI Taxonomy" id="1501230"/>
    <lineage>
        <taxon>Bacteria</taxon>
        <taxon>Bacillati</taxon>
        <taxon>Bacillota</taxon>
        <taxon>Bacilli</taxon>
        <taxon>Bacillales</taxon>
        <taxon>Paenibacillaceae</taxon>
        <taxon>Paenibacillus</taxon>
    </lineage>
</organism>
<evidence type="ECO:0000313" key="1">
    <source>
        <dbReference type="EMBL" id="KEQ26294.1"/>
    </source>
</evidence>
<dbReference type="eggNOG" id="COG0381">
    <property type="taxonomic scope" value="Bacteria"/>
</dbReference>
<dbReference type="OrthoDB" id="2525323at2"/>
<comment type="caution">
    <text evidence="1">The sequence shown here is derived from an EMBL/GenBank/DDBJ whole genome shotgun (WGS) entry which is preliminary data.</text>
</comment>